<dbReference type="InterPro" id="IPR011989">
    <property type="entry name" value="ARM-like"/>
</dbReference>
<keyword evidence="6" id="KW-0206">Cytoskeleton</keyword>
<feature type="compositionally biased region" description="Polar residues" evidence="8">
    <location>
        <begin position="621"/>
        <end position="636"/>
    </location>
</feature>
<proteinExistence type="inferred from homology"/>
<evidence type="ECO:0000256" key="7">
    <source>
        <dbReference type="PROSITE-ProRule" id="PRU00103"/>
    </source>
</evidence>
<feature type="compositionally biased region" description="Basic and acidic residues" evidence="8">
    <location>
        <begin position="652"/>
        <end position="662"/>
    </location>
</feature>
<evidence type="ECO:0000256" key="3">
    <source>
        <dbReference type="ARBA" id="ARBA00022618"/>
    </source>
</evidence>
<dbReference type="PROSITE" id="PS50077">
    <property type="entry name" value="HEAT_REPEAT"/>
    <property type="match status" value="1"/>
</dbReference>
<keyword evidence="5" id="KW-0498">Mitosis</keyword>
<feature type="region of interest" description="Disordered" evidence="8">
    <location>
        <begin position="454"/>
        <end position="474"/>
    </location>
</feature>
<dbReference type="Pfam" id="PF12348">
    <property type="entry name" value="CLASP_N"/>
    <property type="match status" value="1"/>
</dbReference>
<feature type="compositionally biased region" description="Pro residues" evidence="8">
    <location>
        <begin position="336"/>
        <end position="345"/>
    </location>
</feature>
<evidence type="ECO:0000313" key="11">
    <source>
        <dbReference type="Proteomes" id="UP000246740"/>
    </source>
</evidence>
<keyword evidence="5" id="KW-0131">Cell cycle</keyword>
<dbReference type="PANTHER" id="PTHR21567">
    <property type="entry name" value="CLASP"/>
    <property type="match status" value="1"/>
</dbReference>
<dbReference type="GO" id="GO:0008017">
    <property type="term" value="F:microtubule binding"/>
    <property type="evidence" value="ECO:0007669"/>
    <property type="project" value="TreeGrafter"/>
</dbReference>
<evidence type="ECO:0000256" key="5">
    <source>
        <dbReference type="ARBA" id="ARBA00022776"/>
    </source>
</evidence>
<comment type="similarity">
    <text evidence="2">Belongs to the CLASP family.</text>
</comment>
<dbReference type="SUPFAM" id="SSF48371">
    <property type="entry name" value="ARM repeat"/>
    <property type="match status" value="1"/>
</dbReference>
<dbReference type="AlphaFoldDB" id="A0A317XUN5"/>
<dbReference type="GO" id="GO:0031110">
    <property type="term" value="P:regulation of microtubule polymerization or depolymerization"/>
    <property type="evidence" value="ECO:0007669"/>
    <property type="project" value="UniProtKB-ARBA"/>
</dbReference>
<keyword evidence="6" id="KW-0963">Cytoplasm</keyword>
<dbReference type="GO" id="GO:1902903">
    <property type="term" value="P:regulation of supramolecular fiber organization"/>
    <property type="evidence" value="ECO:0007669"/>
    <property type="project" value="UniProtKB-ARBA"/>
</dbReference>
<sequence length="861" mass="93409">MTDPLSSNTKQTITVHCTVSELLCQVKSLTPSIFTSTLPALRQLCLHHSIGLVETLITAPSSCPHRLFITVNGESLDHLRGVGEEMPRSSKQSQEAKISINSSQELDDHFYELQSDLLLPETEHTWQKIEKALARLQALTRGGAFKYANFVPHVKHCSQPINNSLLSERTILSGTAGDLLNSIAPRLAESFDALVPIFVPTLLLICARTNKIAVKRAEKSLHLIIKHCRLASVIPLLREAIKDKGQGLRAVAANAFTLVLELTERDRLSRRVVDVELAIKSGATDSNPEVRQATRRIFELYIAHWPERVEHFTRPLTPTIRRYLSLPKAGALHVDVPPPSSPPPTTAASSSAHSDSCSRRNGTQHEAAATALNASVQPCRYFAEINSTSHKRQLPVTGVNATGYTKAGLFAEQIAAARPGRLTAQATGSDHSTRQWTDYTATTAKPIGPLTAHDRKLQQHHASANPHPASSTSAYQMPRFDVPVRERDADRNHSLRIKDLHHHHADYDTRAAATQASSLISGLFAAPSNAPGPSTTSQGKSALFAAFQQAFAPESLSTSASEHQLKRSKSARSMKDGRNREGKTVSVRFEPKHLIGPETEAEVPASNTNSERRTSEDTELGKSSSAPELNVDQPTASLEKATKQITPASSTKEARSDLDVRDSSQMPQDLAPSDGIVERTAKILDQHSKSCTTEMGQNESGAAVYKAFDVDEAKEITRRGESPGLGPRTPGQPKKASRVMIERAAPAPKVSARRVAVPTPSAKVAANRTLVVGADFNTSTPLATPAPPKREPEELDQIACPGPADLPTRPDVARSEPTRPQKRTIPLENTKTATKKVAVSSKRPALQSTTAANQHQAKLEL</sequence>
<dbReference type="Proteomes" id="UP000246740">
    <property type="component" value="Unassembled WGS sequence"/>
</dbReference>
<comment type="subcellular location">
    <subcellularLocation>
        <location evidence="1">Cytoplasm</location>
        <location evidence="1">Cytoskeleton</location>
        <location evidence="1">Spindle</location>
    </subcellularLocation>
</comment>
<dbReference type="InterPro" id="IPR021133">
    <property type="entry name" value="HEAT_type_2"/>
</dbReference>
<dbReference type="GO" id="GO:0005876">
    <property type="term" value="C:spindle microtubule"/>
    <property type="evidence" value="ECO:0007669"/>
    <property type="project" value="TreeGrafter"/>
</dbReference>
<dbReference type="InterPro" id="IPR016024">
    <property type="entry name" value="ARM-type_fold"/>
</dbReference>
<keyword evidence="4" id="KW-0493">Microtubule</keyword>
<accession>A0A317XUN5</accession>
<keyword evidence="3" id="KW-0132">Cell division</keyword>
<dbReference type="InterPro" id="IPR024395">
    <property type="entry name" value="CLASP_N_dom"/>
</dbReference>
<feature type="compositionally biased region" description="Basic and acidic residues" evidence="8">
    <location>
        <begin position="610"/>
        <end position="620"/>
    </location>
</feature>
<keyword evidence="11" id="KW-1185">Reference proteome</keyword>
<feature type="region of interest" description="Disordered" evidence="8">
    <location>
        <begin position="775"/>
        <end position="861"/>
    </location>
</feature>
<feature type="domain" description="CLASP N-terminal" evidence="9">
    <location>
        <begin position="109"/>
        <end position="324"/>
    </location>
</feature>
<dbReference type="OrthoDB" id="46159at2759"/>
<feature type="region of interest" description="Disordered" evidence="8">
    <location>
        <begin position="554"/>
        <end position="676"/>
    </location>
</feature>
<evidence type="ECO:0000313" key="10">
    <source>
        <dbReference type="EMBL" id="PWZ01618.1"/>
    </source>
</evidence>
<dbReference type="GO" id="GO:0051301">
    <property type="term" value="P:cell division"/>
    <property type="evidence" value="ECO:0007669"/>
    <property type="project" value="UniProtKB-KW"/>
</dbReference>
<reference evidence="10 11" key="1">
    <citation type="journal article" date="2018" name="Mol. Biol. Evol.">
        <title>Broad Genomic Sampling Reveals a Smut Pathogenic Ancestry of the Fungal Clade Ustilaginomycotina.</title>
        <authorList>
            <person name="Kijpornyongpan T."/>
            <person name="Mondo S.J."/>
            <person name="Barry K."/>
            <person name="Sandor L."/>
            <person name="Lee J."/>
            <person name="Lipzen A."/>
            <person name="Pangilinan J."/>
            <person name="LaButti K."/>
            <person name="Hainaut M."/>
            <person name="Henrissat B."/>
            <person name="Grigoriev I.V."/>
            <person name="Spatafora J.W."/>
            <person name="Aime M.C."/>
        </authorList>
    </citation>
    <scope>NUCLEOTIDE SEQUENCE [LARGE SCALE GENOMIC DNA]</scope>
    <source>
        <strain evidence="10 11">MCA 3645</strain>
    </source>
</reference>
<feature type="compositionally biased region" description="Polar residues" evidence="8">
    <location>
        <begin position="846"/>
        <end position="861"/>
    </location>
</feature>
<dbReference type="STRING" id="1882483.A0A317XUN5"/>
<dbReference type="PANTHER" id="PTHR21567:SF60">
    <property type="entry name" value="CLASP N-TERMINAL DOMAIN-CONTAINING PROTEIN"/>
    <property type="match status" value="1"/>
</dbReference>
<dbReference type="GO" id="GO:0005881">
    <property type="term" value="C:cytoplasmic microtubule"/>
    <property type="evidence" value="ECO:0007669"/>
    <property type="project" value="TreeGrafter"/>
</dbReference>
<evidence type="ECO:0000256" key="4">
    <source>
        <dbReference type="ARBA" id="ARBA00022701"/>
    </source>
</evidence>
<dbReference type="Gene3D" id="1.25.10.10">
    <property type="entry name" value="Leucine-rich Repeat Variant"/>
    <property type="match status" value="1"/>
</dbReference>
<protein>
    <recommendedName>
        <fullName evidence="9">CLASP N-terminal domain-containing protein</fullName>
    </recommendedName>
</protein>
<feature type="compositionally biased region" description="Low complexity" evidence="8">
    <location>
        <begin position="346"/>
        <end position="355"/>
    </location>
</feature>
<evidence type="ECO:0000256" key="1">
    <source>
        <dbReference type="ARBA" id="ARBA00004186"/>
    </source>
</evidence>
<dbReference type="EMBL" id="KZ819190">
    <property type="protein sequence ID" value="PWZ01618.1"/>
    <property type="molecule type" value="Genomic_DNA"/>
</dbReference>
<evidence type="ECO:0000259" key="9">
    <source>
        <dbReference type="Pfam" id="PF12348"/>
    </source>
</evidence>
<organism evidence="10 11">
    <name type="scientific">Testicularia cyperi</name>
    <dbReference type="NCBI Taxonomy" id="1882483"/>
    <lineage>
        <taxon>Eukaryota</taxon>
        <taxon>Fungi</taxon>
        <taxon>Dikarya</taxon>
        <taxon>Basidiomycota</taxon>
        <taxon>Ustilaginomycotina</taxon>
        <taxon>Ustilaginomycetes</taxon>
        <taxon>Ustilaginales</taxon>
        <taxon>Anthracoideaceae</taxon>
        <taxon>Testicularia</taxon>
    </lineage>
</organism>
<gene>
    <name evidence="10" type="ORF">BCV70DRAFT_205364</name>
</gene>
<feature type="region of interest" description="Disordered" evidence="8">
    <location>
        <begin position="334"/>
        <end position="365"/>
    </location>
</feature>
<dbReference type="GO" id="GO:0090307">
    <property type="term" value="P:mitotic spindle assembly"/>
    <property type="evidence" value="ECO:0007669"/>
    <property type="project" value="TreeGrafter"/>
</dbReference>
<evidence type="ECO:0000256" key="2">
    <source>
        <dbReference type="ARBA" id="ARBA00009549"/>
    </source>
</evidence>
<feature type="compositionally biased region" description="Basic and acidic residues" evidence="8">
    <location>
        <begin position="573"/>
        <end position="595"/>
    </location>
</feature>
<feature type="repeat" description="HEAT" evidence="7">
    <location>
        <begin position="233"/>
        <end position="271"/>
    </location>
</feature>
<feature type="region of interest" description="Disordered" evidence="8">
    <location>
        <begin position="716"/>
        <end position="738"/>
    </location>
</feature>
<name>A0A317XUN5_9BASI</name>
<dbReference type="GO" id="GO:1990023">
    <property type="term" value="C:mitotic spindle midzone"/>
    <property type="evidence" value="ECO:0007669"/>
    <property type="project" value="TreeGrafter"/>
</dbReference>
<evidence type="ECO:0000256" key="8">
    <source>
        <dbReference type="SAM" id="MobiDB-lite"/>
    </source>
</evidence>
<dbReference type="InParanoid" id="A0A317XUN5"/>
<evidence type="ECO:0000256" key="6">
    <source>
        <dbReference type="ARBA" id="ARBA00023212"/>
    </source>
</evidence>
<dbReference type="GO" id="GO:0005815">
    <property type="term" value="C:microtubule organizing center"/>
    <property type="evidence" value="ECO:0007669"/>
    <property type="project" value="TreeGrafter"/>
</dbReference>